<comment type="caution">
    <text evidence="2">The sequence shown here is derived from an EMBL/GenBank/DDBJ whole genome shotgun (WGS) entry which is preliminary data.</text>
</comment>
<dbReference type="SUPFAM" id="SSF56112">
    <property type="entry name" value="Protein kinase-like (PK-like)"/>
    <property type="match status" value="1"/>
</dbReference>
<dbReference type="GO" id="GO:0004672">
    <property type="term" value="F:protein kinase activity"/>
    <property type="evidence" value="ECO:0007669"/>
    <property type="project" value="InterPro"/>
</dbReference>
<dbReference type="PROSITE" id="PS50011">
    <property type="entry name" value="PROTEIN_KINASE_DOM"/>
    <property type="match status" value="1"/>
</dbReference>
<evidence type="ECO:0000259" key="1">
    <source>
        <dbReference type="PROSITE" id="PS50011"/>
    </source>
</evidence>
<dbReference type="Pfam" id="PF00069">
    <property type="entry name" value="Pkinase"/>
    <property type="match status" value="1"/>
</dbReference>
<keyword evidence="3" id="KW-1185">Reference proteome</keyword>
<organism evidence="2 3">
    <name type="scientific">Talaromyces proteolyticus</name>
    <dbReference type="NCBI Taxonomy" id="1131652"/>
    <lineage>
        <taxon>Eukaryota</taxon>
        <taxon>Fungi</taxon>
        <taxon>Dikarya</taxon>
        <taxon>Ascomycota</taxon>
        <taxon>Pezizomycotina</taxon>
        <taxon>Eurotiomycetes</taxon>
        <taxon>Eurotiomycetidae</taxon>
        <taxon>Eurotiales</taxon>
        <taxon>Trichocomaceae</taxon>
        <taxon>Talaromyces</taxon>
        <taxon>Talaromyces sect. Bacilispori</taxon>
    </lineage>
</organism>
<dbReference type="GeneID" id="70251753"/>
<dbReference type="InterPro" id="IPR000719">
    <property type="entry name" value="Prot_kinase_dom"/>
</dbReference>
<dbReference type="Proteomes" id="UP001201262">
    <property type="component" value="Unassembled WGS sequence"/>
</dbReference>
<protein>
    <recommendedName>
        <fullName evidence="1">Protein kinase domain-containing protein</fullName>
    </recommendedName>
</protein>
<name>A0AAD4KII1_9EURO</name>
<dbReference type="Gene3D" id="1.10.510.10">
    <property type="entry name" value="Transferase(Phosphotransferase) domain 1"/>
    <property type="match status" value="1"/>
</dbReference>
<dbReference type="RefSeq" id="XP_046067896.1">
    <property type="nucleotide sequence ID" value="XM_046221466.1"/>
</dbReference>
<proteinExistence type="predicted"/>
<reference evidence="2" key="1">
    <citation type="submission" date="2021-12" db="EMBL/GenBank/DDBJ databases">
        <title>Convergent genome expansion in fungi linked to evolution of root-endophyte symbiosis.</title>
        <authorList>
            <consortium name="DOE Joint Genome Institute"/>
            <person name="Ke Y.-H."/>
            <person name="Bonito G."/>
            <person name="Liao H.-L."/>
            <person name="Looney B."/>
            <person name="Rojas-Flechas A."/>
            <person name="Nash J."/>
            <person name="Hameed K."/>
            <person name="Schadt C."/>
            <person name="Martin F."/>
            <person name="Crous P.W."/>
            <person name="Miettinen O."/>
            <person name="Magnuson J.K."/>
            <person name="Labbe J."/>
            <person name="Jacobson D."/>
            <person name="Doktycz M.J."/>
            <person name="Veneault-Fourrey C."/>
            <person name="Kuo A."/>
            <person name="Mondo S."/>
            <person name="Calhoun S."/>
            <person name="Riley R."/>
            <person name="Ohm R."/>
            <person name="LaButti K."/>
            <person name="Andreopoulos B."/>
            <person name="Pangilinan J."/>
            <person name="Nolan M."/>
            <person name="Tritt A."/>
            <person name="Clum A."/>
            <person name="Lipzen A."/>
            <person name="Daum C."/>
            <person name="Barry K."/>
            <person name="Grigoriev I.V."/>
            <person name="Vilgalys R."/>
        </authorList>
    </citation>
    <scope>NUCLEOTIDE SEQUENCE</scope>
    <source>
        <strain evidence="2">PMI_201</strain>
    </source>
</reference>
<gene>
    <name evidence="2" type="ORF">BGW36DRAFT_437558</name>
</gene>
<dbReference type="InterPro" id="IPR011009">
    <property type="entry name" value="Kinase-like_dom_sf"/>
</dbReference>
<evidence type="ECO:0000313" key="3">
    <source>
        <dbReference type="Proteomes" id="UP001201262"/>
    </source>
</evidence>
<dbReference type="EMBL" id="JAJTJA010000011">
    <property type="protein sequence ID" value="KAH8691899.1"/>
    <property type="molecule type" value="Genomic_DNA"/>
</dbReference>
<sequence length="246" mass="28149">MIARRSESPWDAFVKVYDCDLAGLFAVVVHRAHPLRLLGIRTIRGRDNNDLMTLFRSLKHPNLLLPQETFIWDGAFYLLHGDISTSLDHIITCDASLDEIQLATILAQILDGLIYLEQQHLVYPYLSPENILLTASGEVKIARLEECDKMEEGRIGQYTEPLRAITVELMQWYQEVDTRVGVDDVQQSPSGSDALDFLSSIDSQMSIQMLRKRPLFVNHHWEKGYLRGLVSYASRSVFAFCTYRNT</sequence>
<dbReference type="GO" id="GO:0005524">
    <property type="term" value="F:ATP binding"/>
    <property type="evidence" value="ECO:0007669"/>
    <property type="project" value="InterPro"/>
</dbReference>
<evidence type="ECO:0000313" key="2">
    <source>
        <dbReference type="EMBL" id="KAH8691899.1"/>
    </source>
</evidence>
<accession>A0AAD4KII1</accession>
<feature type="domain" description="Protein kinase" evidence="1">
    <location>
        <begin position="1"/>
        <end position="246"/>
    </location>
</feature>
<dbReference type="AlphaFoldDB" id="A0AAD4KII1"/>